<dbReference type="eggNOG" id="COG1122">
    <property type="taxonomic scope" value="Bacteria"/>
</dbReference>
<dbReference type="GO" id="GO:0016887">
    <property type="term" value="F:ATP hydrolysis activity"/>
    <property type="evidence" value="ECO:0007669"/>
    <property type="project" value="InterPro"/>
</dbReference>
<dbReference type="KEGG" id="rsa:RSal33209_2107"/>
<dbReference type="PANTHER" id="PTHR43553:SF24">
    <property type="entry name" value="ENERGY-COUPLING FACTOR TRANSPORTER ATP-BINDING PROTEIN ECFA1"/>
    <property type="match status" value="1"/>
</dbReference>
<dbReference type="InterPro" id="IPR050095">
    <property type="entry name" value="ECF_ABC_transporter_ATP-bd"/>
</dbReference>
<feature type="domain" description="ABC transporter" evidence="5">
    <location>
        <begin position="10"/>
        <end position="242"/>
    </location>
</feature>
<dbReference type="GO" id="GO:0042626">
    <property type="term" value="F:ATPase-coupled transmembrane transporter activity"/>
    <property type="evidence" value="ECO:0007669"/>
    <property type="project" value="TreeGrafter"/>
</dbReference>
<dbReference type="InterPro" id="IPR003593">
    <property type="entry name" value="AAA+_ATPase"/>
</dbReference>
<dbReference type="InterPro" id="IPR015856">
    <property type="entry name" value="ABC_transpr_CbiO/EcfA_su"/>
</dbReference>
<accession>A9WSQ1</accession>
<evidence type="ECO:0000256" key="4">
    <source>
        <dbReference type="ARBA" id="ARBA00022840"/>
    </source>
</evidence>
<dbReference type="SMART" id="SM00382">
    <property type="entry name" value="AAA"/>
    <property type="match status" value="1"/>
</dbReference>
<comment type="similarity">
    <text evidence="1">Belongs to the ABC transporter superfamily.</text>
</comment>
<evidence type="ECO:0000256" key="1">
    <source>
        <dbReference type="ARBA" id="ARBA00005417"/>
    </source>
</evidence>
<keyword evidence="4" id="KW-0067">ATP-binding</keyword>
<dbReference type="STRING" id="288705.RSal33209_2107"/>
<dbReference type="PANTHER" id="PTHR43553">
    <property type="entry name" value="HEAVY METAL TRANSPORTER"/>
    <property type="match status" value="1"/>
</dbReference>
<name>A9WSQ1_RENSM</name>
<dbReference type="AlphaFoldDB" id="A9WSQ1"/>
<dbReference type="RefSeq" id="WP_012245509.1">
    <property type="nucleotide sequence ID" value="NC_010168.1"/>
</dbReference>
<dbReference type="HOGENOM" id="CLU_000604_1_22_11"/>
<evidence type="ECO:0000313" key="7">
    <source>
        <dbReference type="Proteomes" id="UP000002007"/>
    </source>
</evidence>
<dbReference type="InterPro" id="IPR017871">
    <property type="entry name" value="ABC_transporter-like_CS"/>
</dbReference>
<protein>
    <submittedName>
        <fullName evidence="6">ABC-type transporter, ATPase component</fullName>
    </submittedName>
</protein>
<sequence>MTIELTGVSVRVPAVESQRGPGGSANEIELLAEISLSLPQQRVSVIGANGSGKSTLLRLFNGLIHPTSGTVSVNGLDTVREGPAVRRRVGFMFTDPLSQLVMPTALEDIELSLRRKHPGKADRRAAAEAWLDRFGLSALGDQSVYSLSGGERQLVALASVLAVEPEILVLDEPTTLLDLANTYRLRQLLAALDLQIVMATHDLELAAEADRLLWVANGHIAYDGEPTAGIEKYRQRTAAEANAPRKGPVS</sequence>
<evidence type="ECO:0000256" key="3">
    <source>
        <dbReference type="ARBA" id="ARBA00022741"/>
    </source>
</evidence>
<organism evidence="6 7">
    <name type="scientific">Renibacterium salmoninarum (strain ATCC 33209 / DSM 20767 / JCM 11484 / NBRC 15589 / NCIMB 2235)</name>
    <dbReference type="NCBI Taxonomy" id="288705"/>
    <lineage>
        <taxon>Bacteria</taxon>
        <taxon>Bacillati</taxon>
        <taxon>Actinomycetota</taxon>
        <taxon>Actinomycetes</taxon>
        <taxon>Micrococcales</taxon>
        <taxon>Micrococcaceae</taxon>
        <taxon>Renibacterium</taxon>
    </lineage>
</organism>
<evidence type="ECO:0000256" key="2">
    <source>
        <dbReference type="ARBA" id="ARBA00022448"/>
    </source>
</evidence>
<evidence type="ECO:0000313" key="6">
    <source>
        <dbReference type="EMBL" id="ABY23839.1"/>
    </source>
</evidence>
<gene>
    <name evidence="6" type="ordered locus">RSal33209_2107</name>
</gene>
<dbReference type="InterPro" id="IPR027417">
    <property type="entry name" value="P-loop_NTPase"/>
</dbReference>
<dbReference type="GO" id="GO:0043190">
    <property type="term" value="C:ATP-binding cassette (ABC) transporter complex"/>
    <property type="evidence" value="ECO:0007669"/>
    <property type="project" value="TreeGrafter"/>
</dbReference>
<keyword evidence="3" id="KW-0547">Nucleotide-binding</keyword>
<dbReference type="Pfam" id="PF00005">
    <property type="entry name" value="ABC_tran"/>
    <property type="match status" value="1"/>
</dbReference>
<dbReference type="SUPFAM" id="SSF52540">
    <property type="entry name" value="P-loop containing nucleoside triphosphate hydrolases"/>
    <property type="match status" value="1"/>
</dbReference>
<reference evidence="7" key="1">
    <citation type="journal article" date="2008" name="J. Bacteriol.">
        <title>Genome sequence of the fish pathogen Renibacterium salmoninarum suggests reductive evolution away from an environmental Arthrobacter ancestor.</title>
        <authorList>
            <person name="Wiens G.D."/>
            <person name="Rockey D.D."/>
            <person name="Wu Z."/>
            <person name="Chang J."/>
            <person name="Levy R."/>
            <person name="Crane S."/>
            <person name="Chen D.S."/>
            <person name="Capri G.R."/>
            <person name="Burnett J.R."/>
            <person name="Sudheesh P.S."/>
            <person name="Schipma M.J."/>
            <person name="Burd H."/>
            <person name="Bhattacharyya A."/>
            <person name="Rhodes L.D."/>
            <person name="Kaul R."/>
            <person name="Strom M.S."/>
        </authorList>
    </citation>
    <scope>NUCLEOTIDE SEQUENCE [LARGE SCALE GENOMIC DNA]</scope>
    <source>
        <strain evidence="7">ATCC 33209 / DSM 20767 / JCM 11484 / NBRC 15589 / NCIMB 2235</strain>
    </source>
</reference>
<dbReference type="EMBL" id="CP000910">
    <property type="protein sequence ID" value="ABY23839.1"/>
    <property type="molecule type" value="Genomic_DNA"/>
</dbReference>
<proteinExistence type="inferred from homology"/>
<dbReference type="PROSITE" id="PS00211">
    <property type="entry name" value="ABC_TRANSPORTER_1"/>
    <property type="match status" value="1"/>
</dbReference>
<dbReference type="GO" id="GO:0005524">
    <property type="term" value="F:ATP binding"/>
    <property type="evidence" value="ECO:0007669"/>
    <property type="project" value="UniProtKB-KW"/>
</dbReference>
<dbReference type="CDD" id="cd03225">
    <property type="entry name" value="ABC_cobalt_CbiO_domain1"/>
    <property type="match status" value="1"/>
</dbReference>
<dbReference type="PROSITE" id="PS50893">
    <property type="entry name" value="ABC_TRANSPORTER_2"/>
    <property type="match status" value="1"/>
</dbReference>
<dbReference type="Proteomes" id="UP000002007">
    <property type="component" value="Chromosome"/>
</dbReference>
<keyword evidence="2" id="KW-0813">Transport</keyword>
<keyword evidence="7" id="KW-1185">Reference proteome</keyword>
<evidence type="ECO:0000259" key="5">
    <source>
        <dbReference type="PROSITE" id="PS50893"/>
    </source>
</evidence>
<dbReference type="InterPro" id="IPR003439">
    <property type="entry name" value="ABC_transporter-like_ATP-bd"/>
</dbReference>
<dbReference type="Gene3D" id="3.40.50.300">
    <property type="entry name" value="P-loop containing nucleotide triphosphate hydrolases"/>
    <property type="match status" value="1"/>
</dbReference>